<reference evidence="1 2" key="2">
    <citation type="submission" date="2014-09" db="EMBL/GenBank/DDBJ databases">
        <authorList>
            <consortium name="NBRP consortium"/>
            <person name="Sawabe T."/>
            <person name="Meirelles P."/>
            <person name="Nakanishi M."/>
            <person name="Sayaka M."/>
            <person name="Hattori M."/>
            <person name="Ohkuma M."/>
        </authorList>
    </citation>
    <scope>NUCLEOTIDE SEQUENCE [LARGE SCALE GENOMIC DNA]</scope>
    <source>
        <strain evidence="2">JCM19235</strain>
    </source>
</reference>
<reference evidence="1 2" key="1">
    <citation type="submission" date="2014-09" db="EMBL/GenBank/DDBJ databases">
        <title>Vibrio maritimus JCM 19235. (C45) whole genome shotgun sequence.</title>
        <authorList>
            <person name="Sawabe T."/>
            <person name="Meirelles P."/>
            <person name="Nakanishi M."/>
            <person name="Sayaka M."/>
            <person name="Hattori M."/>
            <person name="Ohkuma M."/>
        </authorList>
    </citation>
    <scope>NUCLEOTIDE SEQUENCE [LARGE SCALE GENOMIC DNA]</scope>
    <source>
        <strain evidence="2">JCM19235</strain>
    </source>
</reference>
<evidence type="ECO:0000313" key="1">
    <source>
        <dbReference type="EMBL" id="GAL16560.1"/>
    </source>
</evidence>
<gene>
    <name evidence="1" type="ORF">JCM19235_5109</name>
</gene>
<keyword evidence="2" id="KW-1185">Reference proteome</keyword>
<dbReference type="OrthoDB" id="5903399at2"/>
<comment type="caution">
    <text evidence="1">The sequence shown here is derived from an EMBL/GenBank/DDBJ whole genome shotgun (WGS) entry which is preliminary data.</text>
</comment>
<proteinExistence type="predicted"/>
<name>A0A090RMC9_9VIBR</name>
<evidence type="ECO:0000313" key="2">
    <source>
        <dbReference type="Proteomes" id="UP000029228"/>
    </source>
</evidence>
<dbReference type="Proteomes" id="UP000029228">
    <property type="component" value="Unassembled WGS sequence"/>
</dbReference>
<accession>A0A090RMC9</accession>
<organism evidence="1 2">
    <name type="scientific">Vibrio maritimus</name>
    <dbReference type="NCBI Taxonomy" id="990268"/>
    <lineage>
        <taxon>Bacteria</taxon>
        <taxon>Pseudomonadati</taxon>
        <taxon>Pseudomonadota</taxon>
        <taxon>Gammaproteobacteria</taxon>
        <taxon>Vibrionales</taxon>
        <taxon>Vibrionaceae</taxon>
        <taxon>Vibrio</taxon>
    </lineage>
</organism>
<protein>
    <submittedName>
        <fullName evidence="1">Uncharacterized protein</fullName>
    </submittedName>
</protein>
<sequence>MNQHKHPTDATIVRLLQQQGCIKSEARQRLKRDLYQLDKDQIAKVQNYAEHFGINAKEKLIDEILDLRRERLITHLSK</sequence>
<dbReference type="EMBL" id="BBMR01000001">
    <property type="protein sequence ID" value="GAL16560.1"/>
    <property type="molecule type" value="Genomic_DNA"/>
</dbReference>
<dbReference type="AlphaFoldDB" id="A0A090RMC9"/>